<dbReference type="EMBL" id="JAPNUD010000081">
    <property type="protein sequence ID" value="MDA0643972.1"/>
    <property type="molecule type" value="Genomic_DNA"/>
</dbReference>
<comment type="caution">
    <text evidence="2">The sequence shown here is derived from an EMBL/GenBank/DDBJ whole genome shotgun (WGS) entry which is preliminary data.</text>
</comment>
<keyword evidence="1" id="KW-0812">Transmembrane</keyword>
<dbReference type="RefSeq" id="WP_148029841.1">
    <property type="nucleotide sequence ID" value="NZ_BAABFD010000018.1"/>
</dbReference>
<evidence type="ECO:0000313" key="3">
    <source>
        <dbReference type="Proteomes" id="UP001212498"/>
    </source>
</evidence>
<gene>
    <name evidence="2" type="ORF">OUY24_25380</name>
</gene>
<sequence>MEAADGRVILFLVIAIALFIAGRRYQTLVATRQAWRDAMRLVIARRQVAANATRSMLWMAVVTGFVLWLVANLNRLM</sequence>
<proteinExistence type="predicted"/>
<feature type="transmembrane region" description="Helical" evidence="1">
    <location>
        <begin position="6"/>
        <end position="22"/>
    </location>
</feature>
<protein>
    <submittedName>
        <fullName evidence="2">Uncharacterized protein</fullName>
    </submittedName>
</protein>
<name>A0ABT4T3C1_9ACTN</name>
<evidence type="ECO:0000313" key="2">
    <source>
        <dbReference type="EMBL" id="MDA0643972.1"/>
    </source>
</evidence>
<keyword evidence="1" id="KW-1133">Transmembrane helix</keyword>
<evidence type="ECO:0000256" key="1">
    <source>
        <dbReference type="SAM" id="Phobius"/>
    </source>
</evidence>
<keyword evidence="3" id="KW-1185">Reference proteome</keyword>
<accession>A0ABT4T3C1</accession>
<reference evidence="2 3" key="1">
    <citation type="submission" date="2022-11" db="EMBL/GenBank/DDBJ databases">
        <title>Nonomuraea corallina sp. nov., a new species of the genus Nonomuraea isolated from sea side sediment in Thai sea.</title>
        <authorList>
            <person name="Ngamcharungchit C."/>
            <person name="Matsumoto A."/>
            <person name="Suriyachadkun C."/>
            <person name="Panbangred W."/>
            <person name="Inahashi Y."/>
            <person name="Intra B."/>
        </authorList>
    </citation>
    <scope>NUCLEOTIDE SEQUENCE [LARGE SCALE GENOMIC DNA]</scope>
    <source>
        <strain evidence="2 3">DSM 43553</strain>
    </source>
</reference>
<organism evidence="2 3">
    <name type="scientific">Nonomuraea ferruginea</name>
    <dbReference type="NCBI Taxonomy" id="46174"/>
    <lineage>
        <taxon>Bacteria</taxon>
        <taxon>Bacillati</taxon>
        <taxon>Actinomycetota</taxon>
        <taxon>Actinomycetes</taxon>
        <taxon>Streptosporangiales</taxon>
        <taxon>Streptosporangiaceae</taxon>
        <taxon>Nonomuraea</taxon>
    </lineage>
</organism>
<dbReference type="Proteomes" id="UP001212498">
    <property type="component" value="Unassembled WGS sequence"/>
</dbReference>
<feature type="transmembrane region" description="Helical" evidence="1">
    <location>
        <begin position="55"/>
        <end position="71"/>
    </location>
</feature>
<keyword evidence="1" id="KW-0472">Membrane</keyword>